<sequence length="410" mass="43383">MTGADASLEREILAEIDARREELVDLCAMLVAAPSMNPPGITAQVAEIVEAYLVGQALEPEYVSIDPEAPNVVATVKGALPGPHGIFNAHMDTMQPGDENAWTVPILSLTRKHARLYGLGMGNLKGGLAAMCIGTAVLNKFRHQLAGSVSLTAVSDEVMFGTRGTEYLLRARPDLAGDYMISAEGPGSMGFAIAEKGLLWVDVEVRAEGGHSSRAQTGKTSVAQLAAFISRIDRFNDEVADLPEELSGVQAGEGGYGLRLSANVGTLDAGPVRSLMAPTARAGIDLRVPPGMTIEALQQRIEVIAADFPGLHVSFPKGWNPSWAPIDAPLVRELAAAAAETRGVATVNVVRLPGSDARHWRDRGVVAVCYGPQPALSAGVDDYANEQDVVDCAKIYVLSALRMSRRGQGR</sequence>
<protein>
    <submittedName>
        <fullName evidence="5">M20 family peptidase</fullName>
    </submittedName>
    <submittedName>
        <fullName evidence="4">M20/M25/M40 family metallo-hydrolase</fullName>
    </submittedName>
</protein>
<dbReference type="PANTHER" id="PTHR43808">
    <property type="entry name" value="ACETYLORNITHINE DEACETYLASE"/>
    <property type="match status" value="1"/>
</dbReference>
<dbReference type="InterPro" id="IPR036264">
    <property type="entry name" value="Bact_exopeptidase_dim_dom"/>
</dbReference>
<keyword evidence="7" id="KW-1185">Reference proteome</keyword>
<accession>A0A4D8QTT2</accession>
<dbReference type="InterPro" id="IPR002933">
    <property type="entry name" value="Peptidase_M20"/>
</dbReference>
<dbReference type="Proteomes" id="UP001277471">
    <property type="component" value="Unassembled WGS sequence"/>
</dbReference>
<gene>
    <name evidence="5" type="ORF">D3868_25775</name>
    <name evidence="4" type="ORF">SIM66_02855</name>
</gene>
<dbReference type="GeneID" id="56447440"/>
<dbReference type="GO" id="GO:0016787">
    <property type="term" value="F:hydrolase activity"/>
    <property type="evidence" value="ECO:0007669"/>
    <property type="project" value="UniProtKB-KW"/>
</dbReference>
<dbReference type="RefSeq" id="WP_035679909.1">
    <property type="nucleotide sequence ID" value="NZ_CP032342.1"/>
</dbReference>
<dbReference type="SUPFAM" id="SSF55031">
    <property type="entry name" value="Bacterial exopeptidase dimerisation domain"/>
    <property type="match status" value="1"/>
</dbReference>
<keyword evidence="1" id="KW-0479">Metal-binding</keyword>
<dbReference type="Pfam" id="PF07687">
    <property type="entry name" value="M20_dimer"/>
    <property type="match status" value="1"/>
</dbReference>
<keyword evidence="5" id="KW-0614">Plasmid</keyword>
<dbReference type="Proteomes" id="UP000298774">
    <property type="component" value="Plasmid p3"/>
</dbReference>
<evidence type="ECO:0000313" key="7">
    <source>
        <dbReference type="Proteomes" id="UP001277471"/>
    </source>
</evidence>
<keyword evidence="2" id="KW-0378">Hydrolase</keyword>
<reference evidence="4 7" key="2">
    <citation type="submission" date="2023-11" db="EMBL/GenBank/DDBJ databases">
        <title>MicrobeMod: A computational toolkit for identifying prokaryotic methylation and restriction-modification with nanopore sequencing.</title>
        <authorList>
            <person name="Crits-Christoph A."/>
            <person name="Kang S.C."/>
            <person name="Lee H."/>
            <person name="Ostrov N."/>
        </authorList>
    </citation>
    <scope>NUCLEOTIDE SEQUENCE [LARGE SCALE GENOMIC DNA]</scope>
    <source>
        <strain evidence="4 7">ATCC 29145</strain>
    </source>
</reference>
<evidence type="ECO:0000313" key="5">
    <source>
        <dbReference type="EMBL" id="QCO12470.1"/>
    </source>
</evidence>
<dbReference type="GO" id="GO:0046872">
    <property type="term" value="F:metal ion binding"/>
    <property type="evidence" value="ECO:0007669"/>
    <property type="project" value="UniProtKB-KW"/>
</dbReference>
<feature type="domain" description="Peptidase M20 dimerisation" evidence="3">
    <location>
        <begin position="193"/>
        <end position="306"/>
    </location>
</feature>
<dbReference type="EMBL" id="JAWXYC010000001">
    <property type="protein sequence ID" value="MDX5950152.1"/>
    <property type="molecule type" value="Genomic_DNA"/>
</dbReference>
<dbReference type="EMBL" id="CP032342">
    <property type="protein sequence ID" value="QCO12470.1"/>
    <property type="molecule type" value="Genomic_DNA"/>
</dbReference>
<proteinExistence type="predicted"/>
<dbReference type="Gene3D" id="3.30.70.360">
    <property type="match status" value="1"/>
</dbReference>
<dbReference type="SUPFAM" id="SSF53187">
    <property type="entry name" value="Zn-dependent exopeptidases"/>
    <property type="match status" value="1"/>
</dbReference>
<reference evidence="5 6" key="1">
    <citation type="submission" date="2018-09" db="EMBL/GenBank/DDBJ databases">
        <title>Whole genome based analysis of evolution and adaptive divergence in Indian and Brazilian strains of Azospirillum brasilense.</title>
        <authorList>
            <person name="Singh C."/>
            <person name="Tripathi A.K."/>
        </authorList>
    </citation>
    <scope>NUCLEOTIDE SEQUENCE [LARGE SCALE GENOMIC DNA]</scope>
    <source>
        <strain evidence="5 6">MTCC4038</strain>
        <plasmid evidence="5 6">p3</plasmid>
    </source>
</reference>
<dbReference type="Pfam" id="PF01546">
    <property type="entry name" value="Peptidase_M20"/>
    <property type="match status" value="1"/>
</dbReference>
<organism evidence="5 6">
    <name type="scientific">Azospirillum brasilense</name>
    <dbReference type="NCBI Taxonomy" id="192"/>
    <lineage>
        <taxon>Bacteria</taxon>
        <taxon>Pseudomonadati</taxon>
        <taxon>Pseudomonadota</taxon>
        <taxon>Alphaproteobacteria</taxon>
        <taxon>Rhodospirillales</taxon>
        <taxon>Azospirillaceae</taxon>
        <taxon>Azospirillum</taxon>
    </lineage>
</organism>
<geneLocation type="plasmid" evidence="5 6">
    <name>p3</name>
</geneLocation>
<name>A0A4D8QTT2_AZOBR</name>
<evidence type="ECO:0000313" key="4">
    <source>
        <dbReference type="EMBL" id="MDX5950152.1"/>
    </source>
</evidence>
<evidence type="ECO:0000259" key="3">
    <source>
        <dbReference type="Pfam" id="PF07687"/>
    </source>
</evidence>
<dbReference type="AlphaFoldDB" id="A0A4D8QTT2"/>
<dbReference type="InterPro" id="IPR011650">
    <property type="entry name" value="Peptidase_M20_dimer"/>
</dbReference>
<dbReference type="InterPro" id="IPR050072">
    <property type="entry name" value="Peptidase_M20A"/>
</dbReference>
<evidence type="ECO:0000256" key="1">
    <source>
        <dbReference type="ARBA" id="ARBA00022723"/>
    </source>
</evidence>
<dbReference type="Gene3D" id="3.40.630.10">
    <property type="entry name" value="Zn peptidases"/>
    <property type="match status" value="2"/>
</dbReference>
<evidence type="ECO:0000313" key="6">
    <source>
        <dbReference type="Proteomes" id="UP000298774"/>
    </source>
</evidence>
<evidence type="ECO:0000256" key="2">
    <source>
        <dbReference type="ARBA" id="ARBA00022801"/>
    </source>
</evidence>